<dbReference type="EMBL" id="UYJE01008576">
    <property type="protein sequence ID" value="VDI64909.1"/>
    <property type="molecule type" value="Genomic_DNA"/>
</dbReference>
<reference evidence="4" key="1">
    <citation type="submission" date="2018-11" db="EMBL/GenBank/DDBJ databases">
        <authorList>
            <person name="Alioto T."/>
            <person name="Alioto T."/>
        </authorList>
    </citation>
    <scope>NUCLEOTIDE SEQUENCE</scope>
</reference>
<evidence type="ECO:0000259" key="3">
    <source>
        <dbReference type="Pfam" id="PF16095"/>
    </source>
</evidence>
<gene>
    <name evidence="4" type="ORF">MGAL_10B016534</name>
</gene>
<dbReference type="Gene3D" id="1.10.10.10">
    <property type="entry name" value="Winged helix-like DNA-binding domain superfamily/Winged helix DNA-binding domain"/>
    <property type="match status" value="1"/>
</dbReference>
<protein>
    <recommendedName>
        <fullName evidence="3">COR domain-containing protein</fullName>
    </recommendedName>
</protein>
<organism evidence="4 5">
    <name type="scientific">Mytilus galloprovincialis</name>
    <name type="common">Mediterranean mussel</name>
    <dbReference type="NCBI Taxonomy" id="29158"/>
    <lineage>
        <taxon>Eukaryota</taxon>
        <taxon>Metazoa</taxon>
        <taxon>Spiralia</taxon>
        <taxon>Lophotrochozoa</taxon>
        <taxon>Mollusca</taxon>
        <taxon>Bivalvia</taxon>
        <taxon>Autobranchia</taxon>
        <taxon>Pteriomorphia</taxon>
        <taxon>Mytilida</taxon>
        <taxon>Mytiloidea</taxon>
        <taxon>Mytilidae</taxon>
        <taxon>Mytilinae</taxon>
        <taxon>Mytilus</taxon>
    </lineage>
</organism>
<keyword evidence="1" id="KW-0677">Repeat</keyword>
<keyword evidence="5" id="KW-1185">Reference proteome</keyword>
<dbReference type="AlphaFoldDB" id="A0A8B6GJZ7"/>
<evidence type="ECO:0000256" key="1">
    <source>
        <dbReference type="ARBA" id="ARBA00022737"/>
    </source>
</evidence>
<dbReference type="OrthoDB" id="5962960at2759"/>
<dbReference type="InterPro" id="IPR032171">
    <property type="entry name" value="COR-A"/>
</dbReference>
<dbReference type="InterPro" id="IPR036388">
    <property type="entry name" value="WH-like_DNA-bd_sf"/>
</dbReference>
<evidence type="ECO:0000313" key="4">
    <source>
        <dbReference type="EMBL" id="VDI64909.1"/>
    </source>
</evidence>
<feature type="region of interest" description="Disordered" evidence="2">
    <location>
        <begin position="399"/>
        <end position="421"/>
    </location>
</feature>
<comment type="caution">
    <text evidence="4">The sequence shown here is derived from an EMBL/GenBank/DDBJ whole genome shotgun (WGS) entry which is preliminary data.</text>
</comment>
<sequence length="631" mass="74488">MYTENMAEDERGHIRNAFFISNTEDDNSVFHKIRQDILKLARSMRTWNKDYPLKFIQLEKLLQKKKKELPIITLQELKHISTGPTHPLKDEELMLYLKYHHEIKDLVYFEDLPDYIILDTQWLSDAFKCIVTAKKFRNVSIKNQKRWEEFHCKGKLHREVIEEMFKKEQNILYKHKDHILKVLEKFDIIIRPTISNTDVPGEKQCYYVPCMIKAEPEYDIYQLFNVTENTCQKSTWLCFKFKFLPPYLMNHLIAALCREYEVAEVATTEQKRQIALFRGSAVFELQKTTKLRKLLVMKGLNIIQIQVLQFWKQIERGLYNYIANFVTEEIIKIIDTRFKMSNVKFEKKWECSLTKPESVTGSNEFSEEQIEIYYCDICRTTHTFTDEWSDPQRQKLSLPQMPFEDVPETDPKTETTRKSQTFSTKVHLNFQSGMEGFSSVSEGPNRTGSSTGFTKEEFNFAKMGMIVLNVLANALYDLLKQDKPNICARSDCDITYLYSEHRKLNKHVPSNSNHRRCPPGPWGGSWQDKQVTDIAIGDDIERIRLTRNELQHSRTFRLDDKRFNDLCNIVTDLLKRFDQYSKPARLYIDHLSEILAKTISEEEVKIVHQRIENEIKSALAIEVEIEHQVHV</sequence>
<feature type="domain" description="COR" evidence="3">
    <location>
        <begin position="52"/>
        <end position="190"/>
    </location>
</feature>
<dbReference type="Proteomes" id="UP000596742">
    <property type="component" value="Unassembled WGS sequence"/>
</dbReference>
<name>A0A8B6GJZ7_MYTGA</name>
<proteinExistence type="predicted"/>
<evidence type="ECO:0000313" key="5">
    <source>
        <dbReference type="Proteomes" id="UP000596742"/>
    </source>
</evidence>
<evidence type="ECO:0000256" key="2">
    <source>
        <dbReference type="SAM" id="MobiDB-lite"/>
    </source>
</evidence>
<dbReference type="Pfam" id="PF16095">
    <property type="entry name" value="COR-A"/>
    <property type="match status" value="1"/>
</dbReference>
<accession>A0A8B6GJZ7</accession>